<dbReference type="PROSITE" id="PS51747">
    <property type="entry name" value="CYT_DCMP_DEAMINASES_2"/>
    <property type="match status" value="1"/>
</dbReference>
<keyword evidence="3 6" id="KW-0378">Hydrolase</keyword>
<dbReference type="PANTHER" id="PTHR11079:SF202">
    <property type="entry name" value="TRNA-SPECIFIC ADENOSINE DEAMINASE"/>
    <property type="match status" value="1"/>
</dbReference>
<evidence type="ECO:0000256" key="2">
    <source>
        <dbReference type="ARBA" id="ARBA00022723"/>
    </source>
</evidence>
<dbReference type="SUPFAM" id="SSF53927">
    <property type="entry name" value="Cytidine deaminase-like"/>
    <property type="match status" value="1"/>
</dbReference>
<evidence type="ECO:0000256" key="3">
    <source>
        <dbReference type="ARBA" id="ARBA00022801"/>
    </source>
</evidence>
<dbReference type="PANTHER" id="PTHR11079">
    <property type="entry name" value="CYTOSINE DEAMINASE FAMILY MEMBER"/>
    <property type="match status" value="1"/>
</dbReference>
<keyword evidence="4 6" id="KW-0862">Zinc</keyword>
<evidence type="ECO:0000256" key="5">
    <source>
        <dbReference type="ARBA" id="ARBA00048045"/>
    </source>
</evidence>
<evidence type="ECO:0000259" key="7">
    <source>
        <dbReference type="PROSITE" id="PS51747"/>
    </source>
</evidence>
<protein>
    <recommendedName>
        <fullName evidence="6">tRNA-specific adenosine deaminase</fullName>
        <ecNumber evidence="6">3.5.4.33</ecNumber>
    </recommendedName>
</protein>
<feature type="binding site" evidence="6">
    <location>
        <position position="57"/>
    </location>
    <ligand>
        <name>Zn(2+)</name>
        <dbReference type="ChEBI" id="CHEBI:29105"/>
        <note>catalytic</note>
    </ligand>
</feature>
<sequence length="153" mass="17044">MGLSLYTDEYFMKEALKEALAGKEKGEIPVGAVVVSQNRIIARAYNQTEMLNDATAHAEMIALTAAFNNLGAKYLPDCTLYVTLEPCVMCAGACFWAQVEKIVYGASDNKRGFNQFGKQLLHPKTKVVQGILAQESKYLIDSFFQEVRKKNNH</sequence>
<reference evidence="8" key="1">
    <citation type="submission" date="2023-06" db="EMBL/GenBank/DDBJ databases">
        <title>Genomic of Agaribacillus aureum.</title>
        <authorList>
            <person name="Wang G."/>
        </authorList>
    </citation>
    <scope>NUCLEOTIDE SEQUENCE</scope>
    <source>
        <strain evidence="8">BMA12</strain>
    </source>
</reference>
<feature type="binding site" evidence="6">
    <location>
        <position position="87"/>
    </location>
    <ligand>
        <name>Zn(2+)</name>
        <dbReference type="ChEBI" id="CHEBI:29105"/>
        <note>catalytic</note>
    </ligand>
</feature>
<comment type="cofactor">
    <cofactor evidence="6">
        <name>Zn(2+)</name>
        <dbReference type="ChEBI" id="CHEBI:29105"/>
    </cofactor>
    <text evidence="6">Binds 1 zinc ion per subunit.</text>
</comment>
<dbReference type="CDD" id="cd01285">
    <property type="entry name" value="nucleoside_deaminase"/>
    <property type="match status" value="1"/>
</dbReference>
<comment type="function">
    <text evidence="6">Catalyzes the deamination of adenosine to inosine at the wobble position 34 of tRNA(Arg2).</text>
</comment>
<organism evidence="8 9">
    <name type="scientific">Agaribacillus aureus</name>
    <dbReference type="NCBI Taxonomy" id="3051825"/>
    <lineage>
        <taxon>Bacteria</taxon>
        <taxon>Pseudomonadati</taxon>
        <taxon>Bacteroidota</taxon>
        <taxon>Cytophagia</taxon>
        <taxon>Cytophagales</taxon>
        <taxon>Splendidivirgaceae</taxon>
        <taxon>Agaribacillus</taxon>
    </lineage>
</organism>
<evidence type="ECO:0000313" key="9">
    <source>
        <dbReference type="Proteomes" id="UP001172083"/>
    </source>
</evidence>
<evidence type="ECO:0000256" key="4">
    <source>
        <dbReference type="ARBA" id="ARBA00022833"/>
    </source>
</evidence>
<dbReference type="Pfam" id="PF00383">
    <property type="entry name" value="dCMP_cyt_deam_1"/>
    <property type="match status" value="1"/>
</dbReference>
<evidence type="ECO:0000313" key="8">
    <source>
        <dbReference type="EMBL" id="MDN5216242.1"/>
    </source>
</evidence>
<comment type="caution">
    <text evidence="8">The sequence shown here is derived from an EMBL/GenBank/DDBJ whole genome shotgun (WGS) entry which is preliminary data.</text>
</comment>
<evidence type="ECO:0000256" key="6">
    <source>
        <dbReference type="HAMAP-Rule" id="MF_00972"/>
    </source>
</evidence>
<keyword evidence="9" id="KW-1185">Reference proteome</keyword>
<dbReference type="RefSeq" id="WP_346761579.1">
    <property type="nucleotide sequence ID" value="NZ_JAUJEB010000008.1"/>
</dbReference>
<proteinExistence type="inferred from homology"/>
<dbReference type="InterPro" id="IPR016193">
    <property type="entry name" value="Cytidine_deaminase-like"/>
</dbReference>
<gene>
    <name evidence="6" type="primary">tadA</name>
    <name evidence="8" type="ORF">QQ020_29510</name>
</gene>
<dbReference type="Gene3D" id="3.40.140.10">
    <property type="entry name" value="Cytidine Deaminase, domain 2"/>
    <property type="match status" value="1"/>
</dbReference>
<comment type="catalytic activity">
    <reaction evidence="5 6">
        <text>adenosine(34) in tRNA + H2O + H(+) = inosine(34) in tRNA + NH4(+)</text>
        <dbReference type="Rhea" id="RHEA:43168"/>
        <dbReference type="Rhea" id="RHEA-COMP:10373"/>
        <dbReference type="Rhea" id="RHEA-COMP:10374"/>
        <dbReference type="ChEBI" id="CHEBI:15377"/>
        <dbReference type="ChEBI" id="CHEBI:15378"/>
        <dbReference type="ChEBI" id="CHEBI:28938"/>
        <dbReference type="ChEBI" id="CHEBI:74411"/>
        <dbReference type="ChEBI" id="CHEBI:82852"/>
        <dbReference type="EC" id="3.5.4.33"/>
    </reaction>
</comment>
<dbReference type="InterPro" id="IPR028883">
    <property type="entry name" value="tRNA_aden_deaminase"/>
</dbReference>
<feature type="active site" description="Proton donor" evidence="6">
    <location>
        <position position="59"/>
    </location>
</feature>
<comment type="similarity">
    <text evidence="6">Belongs to the cytidine and deoxycytidylate deaminase family.</text>
</comment>
<dbReference type="EC" id="3.5.4.33" evidence="6"/>
<feature type="domain" description="CMP/dCMP-type deaminase" evidence="7">
    <location>
        <begin position="6"/>
        <end position="116"/>
    </location>
</feature>
<dbReference type="GO" id="GO:0052717">
    <property type="term" value="F:tRNA-specific adenosine-34 deaminase activity"/>
    <property type="evidence" value="ECO:0007669"/>
    <property type="project" value="UniProtKB-EC"/>
</dbReference>
<keyword evidence="2 6" id="KW-0479">Metal-binding</keyword>
<feature type="binding site" evidence="6">
    <location>
        <position position="90"/>
    </location>
    <ligand>
        <name>Zn(2+)</name>
        <dbReference type="ChEBI" id="CHEBI:29105"/>
        <note>catalytic</note>
    </ligand>
</feature>
<dbReference type="Proteomes" id="UP001172083">
    <property type="component" value="Unassembled WGS sequence"/>
</dbReference>
<dbReference type="EMBL" id="JAUJEB010000008">
    <property type="protein sequence ID" value="MDN5216242.1"/>
    <property type="molecule type" value="Genomic_DNA"/>
</dbReference>
<dbReference type="HAMAP" id="MF_00972">
    <property type="entry name" value="tRNA_aden_deaminase"/>
    <property type="match status" value="1"/>
</dbReference>
<comment type="subunit">
    <text evidence="6">Homodimer.</text>
</comment>
<keyword evidence="1 6" id="KW-0819">tRNA processing</keyword>
<evidence type="ECO:0000256" key="1">
    <source>
        <dbReference type="ARBA" id="ARBA00022694"/>
    </source>
</evidence>
<dbReference type="InterPro" id="IPR002125">
    <property type="entry name" value="CMP_dCMP_dom"/>
</dbReference>
<name>A0ABT8LH42_9BACT</name>
<accession>A0ABT8LH42</accession>